<evidence type="ECO:0000256" key="1">
    <source>
        <dbReference type="ARBA" id="ARBA00004496"/>
    </source>
</evidence>
<dbReference type="EMBL" id="CP059491">
    <property type="protein sequence ID" value="QMT01225.1"/>
    <property type="molecule type" value="Genomic_DNA"/>
</dbReference>
<comment type="subcellular location">
    <subcellularLocation>
        <location evidence="1">Cytoplasm</location>
    </subcellularLocation>
</comment>
<dbReference type="SUPFAM" id="SSF56112">
    <property type="entry name" value="Protein kinase-like (PK-like)"/>
    <property type="match status" value="1"/>
</dbReference>
<proteinExistence type="predicted"/>
<dbReference type="Gene3D" id="3.90.1200.10">
    <property type="match status" value="1"/>
</dbReference>
<evidence type="ECO:0000256" key="6">
    <source>
        <dbReference type="ARBA" id="ARBA00037368"/>
    </source>
</evidence>
<dbReference type="InterPro" id="IPR011009">
    <property type="entry name" value="Kinase-like_dom_sf"/>
</dbReference>
<evidence type="ECO:0000256" key="2">
    <source>
        <dbReference type="ARBA" id="ARBA00022490"/>
    </source>
</evidence>
<reference evidence="11" key="1">
    <citation type="submission" date="2020-07" db="EMBL/GenBank/DDBJ databases">
        <title>novel species isolated from the respiratory tract of Marmot.</title>
        <authorList>
            <person name="Zhang G."/>
        </authorList>
    </citation>
    <scope>NUCLEOTIDE SEQUENCE [LARGE SCALE GENOMIC DNA]</scope>
    <source>
        <strain evidence="11">686</strain>
    </source>
</reference>
<evidence type="ECO:0000313" key="10">
    <source>
        <dbReference type="EMBL" id="QMT01225.1"/>
    </source>
</evidence>
<sequence length="353" mass="37926">MASSSAASTQAVLTDAADRVDLDAARSLVAAHYGVDAVVTRLSGERDDNFRVDSDRGTWMLKVAHGAEARAVTEFQSEILAHLEGGKVSVPSVIPTVAGTSHEWLADGPAAGRAIRMTTFSPGVLLRDVPLVPGLARSIGCTVAELGLALADFRHPGADVELLWDVQQAHQTRKLVDDRPALPGEDILRAGFDHFLEVGVPKLSGLPRQVIHNDANPDNILVESGEPPTISLVDFGDAVIAPRVVDLAVAASYHVGLPSAADQATPLGAATDVILGYVERTPLYDSEIELLHELLIARVLTAITIASWRAARFPDNDDYILRNTASAWRRLEILQSADRRTVTDDLLRRCAPR</sequence>
<evidence type="ECO:0000256" key="3">
    <source>
        <dbReference type="ARBA" id="ARBA00022679"/>
    </source>
</evidence>
<feature type="domain" description="Aminoglycoside phosphotransferase" evidence="9">
    <location>
        <begin position="41"/>
        <end position="268"/>
    </location>
</feature>
<dbReference type="AlphaFoldDB" id="A0A7D7LR11"/>
<evidence type="ECO:0000313" key="11">
    <source>
        <dbReference type="Proteomes" id="UP000515663"/>
    </source>
</evidence>
<dbReference type="RefSeq" id="WP_219850035.1">
    <property type="nucleotide sequence ID" value="NZ_CP059491.1"/>
</dbReference>
<name>A0A7D7LR11_9ACTN</name>
<dbReference type="Pfam" id="PF01636">
    <property type="entry name" value="APH"/>
    <property type="match status" value="1"/>
</dbReference>
<keyword evidence="4" id="KW-0418">Kinase</keyword>
<keyword evidence="3 10" id="KW-0808">Transferase</keyword>
<dbReference type="PANTHER" id="PTHR21064">
    <property type="entry name" value="AMINOGLYCOSIDE PHOSPHOTRANSFERASE DOMAIN-CONTAINING PROTEIN-RELATED"/>
    <property type="match status" value="1"/>
</dbReference>
<dbReference type="KEGG" id="gji:H1R19_20645"/>
<evidence type="ECO:0000259" key="9">
    <source>
        <dbReference type="Pfam" id="PF01636"/>
    </source>
</evidence>
<organism evidence="10 11">
    <name type="scientific">Gordonia jinghuaiqii</name>
    <dbReference type="NCBI Taxonomy" id="2758710"/>
    <lineage>
        <taxon>Bacteria</taxon>
        <taxon>Bacillati</taxon>
        <taxon>Actinomycetota</taxon>
        <taxon>Actinomycetes</taxon>
        <taxon>Mycobacteriales</taxon>
        <taxon>Gordoniaceae</taxon>
        <taxon>Gordonia</taxon>
    </lineage>
</organism>
<comment type="catalytic activity">
    <reaction evidence="5">
        <text>(5R)-5-hydroxy-L-lysine + GTP = (5R)-5-phosphooxy-L-lysine + GDP + H(+)</text>
        <dbReference type="Rhea" id="RHEA:19049"/>
        <dbReference type="ChEBI" id="CHEBI:15378"/>
        <dbReference type="ChEBI" id="CHEBI:37565"/>
        <dbReference type="ChEBI" id="CHEBI:57882"/>
        <dbReference type="ChEBI" id="CHEBI:58189"/>
        <dbReference type="ChEBI" id="CHEBI:58357"/>
        <dbReference type="EC" id="2.7.1.81"/>
    </reaction>
</comment>
<dbReference type="InterPro" id="IPR002575">
    <property type="entry name" value="Aminoglycoside_PTrfase"/>
</dbReference>
<evidence type="ECO:0000256" key="5">
    <source>
        <dbReference type="ARBA" id="ARBA00036820"/>
    </source>
</evidence>
<evidence type="ECO:0000256" key="7">
    <source>
        <dbReference type="ARBA" id="ARBA00038873"/>
    </source>
</evidence>
<dbReference type="Gene3D" id="3.30.200.20">
    <property type="entry name" value="Phosphorylase Kinase, domain 1"/>
    <property type="match status" value="1"/>
</dbReference>
<dbReference type="Proteomes" id="UP000515663">
    <property type="component" value="Chromosome"/>
</dbReference>
<accession>A0A7D7LR11</accession>
<gene>
    <name evidence="10" type="ORF">H1R19_20645</name>
</gene>
<protein>
    <recommendedName>
        <fullName evidence="8">Hydroxylysine kinase</fullName>
        <ecNumber evidence="7">2.7.1.81</ecNumber>
    </recommendedName>
</protein>
<keyword evidence="2" id="KW-0963">Cytoplasm</keyword>
<dbReference type="InterPro" id="IPR050249">
    <property type="entry name" value="Pseudomonas-type_ThrB"/>
</dbReference>
<evidence type="ECO:0000256" key="8">
    <source>
        <dbReference type="ARBA" id="ARBA00040505"/>
    </source>
</evidence>
<dbReference type="EC" id="2.7.1.81" evidence="7"/>
<dbReference type="PANTHER" id="PTHR21064:SF1">
    <property type="entry name" value="HYDROXYLYSINE KINASE"/>
    <property type="match status" value="1"/>
</dbReference>
<comment type="function">
    <text evidence="6">Catalyzes the GTP-dependent phosphorylation of 5-hydroxy-L-lysine.</text>
</comment>
<keyword evidence="11" id="KW-1185">Reference proteome</keyword>
<dbReference type="GO" id="GO:0005737">
    <property type="term" value="C:cytoplasm"/>
    <property type="evidence" value="ECO:0007669"/>
    <property type="project" value="UniProtKB-SubCell"/>
</dbReference>
<evidence type="ECO:0000256" key="4">
    <source>
        <dbReference type="ARBA" id="ARBA00022777"/>
    </source>
</evidence>
<dbReference type="GO" id="GO:0047992">
    <property type="term" value="F:hydroxylysine kinase activity"/>
    <property type="evidence" value="ECO:0007669"/>
    <property type="project" value="UniProtKB-EC"/>
</dbReference>